<dbReference type="InterPro" id="IPR056784">
    <property type="entry name" value="PSF2_N"/>
</dbReference>
<dbReference type="Gene3D" id="1.20.58.1020">
    <property type="match status" value="1"/>
</dbReference>
<evidence type="ECO:0000256" key="5">
    <source>
        <dbReference type="ARBA" id="ARBA00022705"/>
    </source>
</evidence>
<comment type="similarity">
    <text evidence="2">Belongs to the GINS2/PSF2 family.</text>
</comment>
<gene>
    <name evidence="10" type="ORF">Rhopal_000691-T1</name>
</gene>
<dbReference type="CDD" id="cd21694">
    <property type="entry name" value="GINS_B_Psf2"/>
    <property type="match status" value="1"/>
</dbReference>
<feature type="region of interest" description="Disordered" evidence="7">
    <location>
        <begin position="236"/>
        <end position="259"/>
    </location>
</feature>
<name>A0AAV5G5E0_9BASI</name>
<evidence type="ECO:0000256" key="4">
    <source>
        <dbReference type="ARBA" id="ARBA00015139"/>
    </source>
</evidence>
<dbReference type="PANTHER" id="PTHR12772:SF0">
    <property type="entry name" value="DNA REPLICATION COMPLEX GINS PROTEIN PSF2"/>
    <property type="match status" value="1"/>
</dbReference>
<evidence type="ECO:0000313" key="10">
    <source>
        <dbReference type="EMBL" id="GJN87736.1"/>
    </source>
</evidence>
<accession>A0AAV5G5E0</accession>
<feature type="domain" description="GINS subunit" evidence="8">
    <location>
        <begin position="102"/>
        <end position="195"/>
    </location>
</feature>
<keyword evidence="5" id="KW-0235">DNA replication</keyword>
<sequence length="259" mass="28516">MSVHPSRRRGPLPADIEFACLDAASAGWSAFDDPKGKGRERATGHEGEVEIVPSVRMNVVEGLDGRHLQYGPLVPPQKARVPLWLAVHLKKKRKCRIVAPAWMSVVELESILKLEQTEAEFSDLPRDYLEVAKVLLEVASDDVPAPDKVRLLLKDIREARQAKIREGLGAINAVHLGMPNLSSMELTELRPFFSLAFSRLSDLDPLADEQREIEQWWMRDPAGCLAAARRGEIGGKGAAEGGMRGEREGTEMSFGGGGY</sequence>
<dbReference type="Proteomes" id="UP001342314">
    <property type="component" value="Unassembled WGS sequence"/>
</dbReference>
<evidence type="ECO:0000259" key="8">
    <source>
        <dbReference type="Pfam" id="PF05916"/>
    </source>
</evidence>
<dbReference type="GO" id="GO:0000811">
    <property type="term" value="C:GINS complex"/>
    <property type="evidence" value="ECO:0007669"/>
    <property type="project" value="TreeGrafter"/>
</dbReference>
<dbReference type="InterPro" id="IPR007257">
    <property type="entry name" value="GINS_Psf2"/>
</dbReference>
<evidence type="ECO:0000256" key="3">
    <source>
        <dbReference type="ARBA" id="ARBA00013969"/>
    </source>
</evidence>
<evidence type="ECO:0000259" key="9">
    <source>
        <dbReference type="Pfam" id="PF25005"/>
    </source>
</evidence>
<protein>
    <recommendedName>
        <fullName evidence="4">DNA replication complex GINS protein PSF2</fullName>
    </recommendedName>
    <alternativeName>
        <fullName evidence="3">DNA replication complex GINS protein psf2</fullName>
    </alternativeName>
</protein>
<evidence type="ECO:0000313" key="11">
    <source>
        <dbReference type="Proteomes" id="UP001342314"/>
    </source>
</evidence>
<keyword evidence="11" id="KW-1185">Reference proteome</keyword>
<feature type="domain" description="DNA replication complex GINS protein PSF2 N-terminal" evidence="9">
    <location>
        <begin position="48"/>
        <end position="98"/>
    </location>
</feature>
<dbReference type="FunFam" id="1.20.58.1020:FF:000001">
    <property type="entry name" value="DNA replication complex GINS protein PSF2"/>
    <property type="match status" value="1"/>
</dbReference>
<dbReference type="GO" id="GO:0006260">
    <property type="term" value="P:DNA replication"/>
    <property type="evidence" value="ECO:0007669"/>
    <property type="project" value="UniProtKB-KW"/>
</dbReference>
<dbReference type="Pfam" id="PF05916">
    <property type="entry name" value="Sld5"/>
    <property type="match status" value="1"/>
</dbReference>
<evidence type="ECO:0000256" key="7">
    <source>
        <dbReference type="SAM" id="MobiDB-lite"/>
    </source>
</evidence>
<dbReference type="CDD" id="cd11712">
    <property type="entry name" value="GINS_A_psf2"/>
    <property type="match status" value="1"/>
</dbReference>
<dbReference type="EMBL" id="BQKY01000002">
    <property type="protein sequence ID" value="GJN87736.1"/>
    <property type="molecule type" value="Genomic_DNA"/>
</dbReference>
<keyword evidence="6" id="KW-0539">Nucleus</keyword>
<evidence type="ECO:0000256" key="6">
    <source>
        <dbReference type="ARBA" id="ARBA00023242"/>
    </source>
</evidence>
<dbReference type="InterPro" id="IPR036224">
    <property type="entry name" value="GINS_bundle-like_dom_sf"/>
</dbReference>
<dbReference type="SUPFAM" id="SSF160059">
    <property type="entry name" value="PriA/YqbF domain"/>
    <property type="match status" value="1"/>
</dbReference>
<reference evidence="10 11" key="1">
    <citation type="submission" date="2021-12" db="EMBL/GenBank/DDBJ databases">
        <title>High titer production of polyol ester of fatty acids by Rhodotorula paludigena BS15 towards product separation-free biomass refinery.</title>
        <authorList>
            <person name="Mano J."/>
            <person name="Ono H."/>
            <person name="Tanaka T."/>
            <person name="Naito K."/>
            <person name="Sushida H."/>
            <person name="Ike M."/>
            <person name="Tokuyasu K."/>
            <person name="Kitaoka M."/>
        </authorList>
    </citation>
    <scope>NUCLEOTIDE SEQUENCE [LARGE SCALE GENOMIC DNA]</scope>
    <source>
        <strain evidence="10 11">BS15</strain>
    </source>
</reference>
<organism evidence="10 11">
    <name type="scientific">Rhodotorula paludigena</name>
    <dbReference type="NCBI Taxonomy" id="86838"/>
    <lineage>
        <taxon>Eukaryota</taxon>
        <taxon>Fungi</taxon>
        <taxon>Dikarya</taxon>
        <taxon>Basidiomycota</taxon>
        <taxon>Pucciniomycotina</taxon>
        <taxon>Microbotryomycetes</taxon>
        <taxon>Sporidiobolales</taxon>
        <taxon>Sporidiobolaceae</taxon>
        <taxon>Rhodotorula</taxon>
    </lineage>
</organism>
<comment type="subcellular location">
    <subcellularLocation>
        <location evidence="1">Nucleus</location>
    </subcellularLocation>
</comment>
<dbReference type="Pfam" id="PF25005">
    <property type="entry name" value="PSF2_N"/>
    <property type="match status" value="1"/>
</dbReference>
<evidence type="ECO:0000256" key="1">
    <source>
        <dbReference type="ARBA" id="ARBA00004123"/>
    </source>
</evidence>
<evidence type="ECO:0000256" key="2">
    <source>
        <dbReference type="ARBA" id="ARBA00010565"/>
    </source>
</evidence>
<comment type="caution">
    <text evidence="10">The sequence shown here is derived from an EMBL/GenBank/DDBJ whole genome shotgun (WGS) entry which is preliminary data.</text>
</comment>
<dbReference type="Gene3D" id="3.40.5.50">
    <property type="match status" value="1"/>
</dbReference>
<dbReference type="PANTHER" id="PTHR12772">
    <property type="entry name" value="DNA REPLICATION COMPLEX GINS PROTEIN PSF2"/>
    <property type="match status" value="1"/>
</dbReference>
<dbReference type="SUPFAM" id="SSF158573">
    <property type="entry name" value="GINS helical bundle-like"/>
    <property type="match status" value="1"/>
</dbReference>
<dbReference type="InterPro" id="IPR021151">
    <property type="entry name" value="GINS_A"/>
</dbReference>
<dbReference type="GO" id="GO:0000727">
    <property type="term" value="P:double-strand break repair via break-induced replication"/>
    <property type="evidence" value="ECO:0007669"/>
    <property type="project" value="TreeGrafter"/>
</dbReference>
<dbReference type="AlphaFoldDB" id="A0AAV5G5E0"/>
<proteinExistence type="inferred from homology"/>